<dbReference type="Pfam" id="PF00535">
    <property type="entry name" value="Glycos_transf_2"/>
    <property type="match status" value="1"/>
</dbReference>
<evidence type="ECO:0000259" key="2">
    <source>
        <dbReference type="Pfam" id="PF00535"/>
    </source>
</evidence>
<sequence>MASLSVIVITKNEAHDIGACIDSVSWADEIIVLDSGSTDGTQDICREKNVQLYETDWPGFGKQKQRALAKASCDWVLSLDADERVSPELRKVIEKMLAQPKESLLHGYEIRRENYFCGYRIKHQKLWANNFITRLVQNGKAYFDDLPIHENLHIAEGEKLGLIKESLIHYSYRDYEEALAKMNSYTTVEASERVYKYKKINLKSACFHSFWSFMRNYFFKKGFLDGRAGFFLCCYMAQVTYSRHIKMMLLKNNKQD</sequence>
<gene>
    <name evidence="3" type="ORF">BGC07_06630</name>
</gene>
<protein>
    <recommendedName>
        <fullName evidence="2">Glycosyltransferase 2-like domain-containing protein</fullName>
    </recommendedName>
</protein>
<dbReference type="PANTHER" id="PTHR43630:SF2">
    <property type="entry name" value="GLYCOSYLTRANSFERASE"/>
    <property type="match status" value="1"/>
</dbReference>
<comment type="similarity">
    <text evidence="1">Belongs to the glycosyltransferase 2 family. WaaE/KdtX subfamily.</text>
</comment>
<evidence type="ECO:0000313" key="4">
    <source>
        <dbReference type="Proteomes" id="UP000094329"/>
    </source>
</evidence>
<dbReference type="InterPro" id="IPR029044">
    <property type="entry name" value="Nucleotide-diphossugar_trans"/>
</dbReference>
<organism evidence="3 4">
    <name type="scientific">Piscirickettsia litoralis</name>
    <dbReference type="NCBI Taxonomy" id="1891921"/>
    <lineage>
        <taxon>Bacteria</taxon>
        <taxon>Pseudomonadati</taxon>
        <taxon>Pseudomonadota</taxon>
        <taxon>Gammaproteobacteria</taxon>
        <taxon>Thiotrichales</taxon>
        <taxon>Piscirickettsiaceae</taxon>
        <taxon>Piscirickettsia</taxon>
    </lineage>
</organism>
<dbReference type="InterPro" id="IPR001173">
    <property type="entry name" value="Glyco_trans_2-like"/>
</dbReference>
<comment type="caution">
    <text evidence="3">The sequence shown here is derived from an EMBL/GenBank/DDBJ whole genome shotgun (WGS) entry which is preliminary data.</text>
</comment>
<dbReference type="PANTHER" id="PTHR43630">
    <property type="entry name" value="POLY-BETA-1,6-N-ACETYL-D-GLUCOSAMINE SYNTHASE"/>
    <property type="match status" value="1"/>
</dbReference>
<accession>A0ABX3A1B0</accession>
<name>A0ABX3A1B0_9GAMM</name>
<evidence type="ECO:0000313" key="3">
    <source>
        <dbReference type="EMBL" id="ODN42656.1"/>
    </source>
</evidence>
<feature type="domain" description="Glycosyltransferase 2-like" evidence="2">
    <location>
        <begin position="5"/>
        <end position="129"/>
    </location>
</feature>
<keyword evidence="4" id="KW-1185">Reference proteome</keyword>
<dbReference type="CDD" id="cd02511">
    <property type="entry name" value="Beta4Glucosyltransferase"/>
    <property type="match status" value="1"/>
</dbReference>
<dbReference type="Gene3D" id="3.90.550.10">
    <property type="entry name" value="Spore Coat Polysaccharide Biosynthesis Protein SpsA, Chain A"/>
    <property type="match status" value="1"/>
</dbReference>
<proteinExistence type="inferred from homology"/>
<dbReference type="RefSeq" id="WP_069312452.1">
    <property type="nucleotide sequence ID" value="NZ_MDTU01000001.1"/>
</dbReference>
<dbReference type="SUPFAM" id="SSF53448">
    <property type="entry name" value="Nucleotide-diphospho-sugar transferases"/>
    <property type="match status" value="1"/>
</dbReference>
<dbReference type="Proteomes" id="UP000094329">
    <property type="component" value="Unassembled WGS sequence"/>
</dbReference>
<dbReference type="EMBL" id="MDTU01000001">
    <property type="protein sequence ID" value="ODN42656.1"/>
    <property type="molecule type" value="Genomic_DNA"/>
</dbReference>
<reference evidence="3 4" key="1">
    <citation type="submission" date="2016-08" db="EMBL/GenBank/DDBJ databases">
        <title>Draft genome sequence of Candidatus Piscirickettsia litoralis, from seawater.</title>
        <authorList>
            <person name="Wan X."/>
            <person name="Lee A.J."/>
            <person name="Hou S."/>
            <person name="Donachie S.P."/>
        </authorList>
    </citation>
    <scope>NUCLEOTIDE SEQUENCE [LARGE SCALE GENOMIC DNA]</scope>
    <source>
        <strain evidence="3 4">Y2</strain>
    </source>
</reference>
<evidence type="ECO:0000256" key="1">
    <source>
        <dbReference type="ARBA" id="ARBA00038494"/>
    </source>
</evidence>